<dbReference type="SUPFAM" id="SSF81606">
    <property type="entry name" value="PP2C-like"/>
    <property type="match status" value="1"/>
</dbReference>
<dbReference type="GO" id="GO:0004722">
    <property type="term" value="F:protein serine/threonine phosphatase activity"/>
    <property type="evidence" value="ECO:0007669"/>
    <property type="project" value="InterPro"/>
</dbReference>
<dbReference type="SMART" id="SM00332">
    <property type="entry name" value="PP2Cc"/>
    <property type="match status" value="1"/>
</dbReference>
<organism evidence="3 4">
    <name type="scientific">Psophocarpus tetragonolobus</name>
    <name type="common">Winged bean</name>
    <name type="synonym">Dolichos tetragonolobus</name>
    <dbReference type="NCBI Taxonomy" id="3891"/>
    <lineage>
        <taxon>Eukaryota</taxon>
        <taxon>Viridiplantae</taxon>
        <taxon>Streptophyta</taxon>
        <taxon>Embryophyta</taxon>
        <taxon>Tracheophyta</taxon>
        <taxon>Spermatophyta</taxon>
        <taxon>Magnoliopsida</taxon>
        <taxon>eudicotyledons</taxon>
        <taxon>Gunneridae</taxon>
        <taxon>Pentapetalae</taxon>
        <taxon>rosids</taxon>
        <taxon>fabids</taxon>
        <taxon>Fabales</taxon>
        <taxon>Fabaceae</taxon>
        <taxon>Papilionoideae</taxon>
        <taxon>50 kb inversion clade</taxon>
        <taxon>NPAAA clade</taxon>
        <taxon>indigoferoid/millettioid clade</taxon>
        <taxon>Phaseoleae</taxon>
        <taxon>Psophocarpus</taxon>
    </lineage>
</organism>
<dbReference type="Pfam" id="PF00481">
    <property type="entry name" value="PP2C"/>
    <property type="match status" value="1"/>
</dbReference>
<protein>
    <recommendedName>
        <fullName evidence="2">PPM-type phosphatase domain-containing protein</fullName>
    </recommendedName>
</protein>
<dbReference type="Gene3D" id="3.60.40.10">
    <property type="entry name" value="PPM-type phosphatase domain"/>
    <property type="match status" value="1"/>
</dbReference>
<dbReference type="CDD" id="cd00143">
    <property type="entry name" value="PP2Cc"/>
    <property type="match status" value="1"/>
</dbReference>
<feature type="region of interest" description="Disordered" evidence="1">
    <location>
        <begin position="326"/>
        <end position="354"/>
    </location>
</feature>
<accession>A0AAN9XFU9</accession>
<evidence type="ECO:0000313" key="3">
    <source>
        <dbReference type="EMBL" id="KAK7390699.1"/>
    </source>
</evidence>
<dbReference type="InterPro" id="IPR036457">
    <property type="entry name" value="PPM-type-like_dom_sf"/>
</dbReference>
<dbReference type="EMBL" id="JAYMYS010000005">
    <property type="protein sequence ID" value="KAK7390699.1"/>
    <property type="molecule type" value="Genomic_DNA"/>
</dbReference>
<dbReference type="PROSITE" id="PS51746">
    <property type="entry name" value="PPM_2"/>
    <property type="match status" value="1"/>
</dbReference>
<sequence length="354" mass="39092">MGSCLSSATVDAYDEEKWSSDYGMEMRVHRVPGRYFLNGSSQLSSLFCKQGRKGINQDAMLLWENFSSTNGAVFCGVFDGHGPNGHKVAKKVRDSFPLKLMAQWKSSMPPNNFVTLRESFIKACRQMDTELKLHLQLDCSCSGTTAVTLLKHGHDIVIANVGDSRAVLATHDHRNASSLIAIQLTTDLKPDLPREAERIRMCKGRVFGLKNEPGVARLWLPNIDSPGLAMSRAFGDFCLKNFGLISVPDFSYHRLTHRDQFVVLATDGVWDVLSNQQVVSIVASAPRSCAAKVLVHSAVQAWKTNLPTSKVDDCSVVCLFFDSDSTSNSNSDSDSIHPNHLSPLLRLQPQQNPQ</sequence>
<dbReference type="Proteomes" id="UP001386955">
    <property type="component" value="Unassembled WGS sequence"/>
</dbReference>
<proteinExistence type="predicted"/>
<evidence type="ECO:0000256" key="1">
    <source>
        <dbReference type="SAM" id="MobiDB-lite"/>
    </source>
</evidence>
<name>A0AAN9XFU9_PSOTE</name>
<dbReference type="InterPro" id="IPR015655">
    <property type="entry name" value="PP2C"/>
</dbReference>
<evidence type="ECO:0000259" key="2">
    <source>
        <dbReference type="PROSITE" id="PS51746"/>
    </source>
</evidence>
<comment type="caution">
    <text evidence="3">The sequence shown here is derived from an EMBL/GenBank/DDBJ whole genome shotgun (WGS) entry which is preliminary data.</text>
</comment>
<gene>
    <name evidence="3" type="ORF">VNO78_18710</name>
</gene>
<keyword evidence="4" id="KW-1185">Reference proteome</keyword>
<feature type="domain" description="PPM-type phosphatase" evidence="2">
    <location>
        <begin position="43"/>
        <end position="321"/>
    </location>
</feature>
<evidence type="ECO:0000313" key="4">
    <source>
        <dbReference type="Proteomes" id="UP001386955"/>
    </source>
</evidence>
<dbReference type="InterPro" id="IPR001932">
    <property type="entry name" value="PPM-type_phosphatase-like_dom"/>
</dbReference>
<dbReference type="PANTHER" id="PTHR47992">
    <property type="entry name" value="PROTEIN PHOSPHATASE"/>
    <property type="match status" value="1"/>
</dbReference>
<feature type="compositionally biased region" description="Low complexity" evidence="1">
    <location>
        <begin position="341"/>
        <end position="354"/>
    </location>
</feature>
<dbReference type="AlphaFoldDB" id="A0AAN9XFU9"/>
<reference evidence="3 4" key="1">
    <citation type="submission" date="2024-01" db="EMBL/GenBank/DDBJ databases">
        <title>The genomes of 5 underutilized Papilionoideae crops provide insights into root nodulation and disease resistanc.</title>
        <authorList>
            <person name="Jiang F."/>
        </authorList>
    </citation>
    <scope>NUCLEOTIDE SEQUENCE [LARGE SCALE GENOMIC DNA]</scope>
    <source>
        <strain evidence="3">DUOXIRENSHENG_FW03</strain>
        <tissue evidence="3">Leaves</tissue>
    </source>
</reference>